<name>A0ABP4H966_9ACTN</name>
<protein>
    <recommendedName>
        <fullName evidence="3">2-methylisocitrate lyase-like PEP mutase family enzyme</fullName>
    </recommendedName>
</protein>
<gene>
    <name evidence="1" type="ORF">GCM10009665_48110</name>
</gene>
<dbReference type="InterPro" id="IPR015813">
    <property type="entry name" value="Pyrv/PenolPyrv_kinase-like_dom"/>
</dbReference>
<dbReference type="PANTHER" id="PTHR42905">
    <property type="entry name" value="PHOSPHOENOLPYRUVATE CARBOXYLASE"/>
    <property type="match status" value="1"/>
</dbReference>
<dbReference type="InterPro" id="IPR040442">
    <property type="entry name" value="Pyrv_kinase-like_dom_sf"/>
</dbReference>
<evidence type="ECO:0000313" key="1">
    <source>
        <dbReference type="EMBL" id="GAA1251798.1"/>
    </source>
</evidence>
<dbReference type="SUPFAM" id="SSF51621">
    <property type="entry name" value="Phosphoenolpyruvate/pyruvate domain"/>
    <property type="match status" value="1"/>
</dbReference>
<evidence type="ECO:0008006" key="3">
    <source>
        <dbReference type="Google" id="ProtNLM"/>
    </source>
</evidence>
<dbReference type="RefSeq" id="WP_344444022.1">
    <property type="nucleotide sequence ID" value="NZ_BAAALF010000097.1"/>
</dbReference>
<organism evidence="1 2">
    <name type="scientific">Kitasatospora nipponensis</name>
    <dbReference type="NCBI Taxonomy" id="258049"/>
    <lineage>
        <taxon>Bacteria</taxon>
        <taxon>Bacillati</taxon>
        <taxon>Actinomycetota</taxon>
        <taxon>Actinomycetes</taxon>
        <taxon>Kitasatosporales</taxon>
        <taxon>Streptomycetaceae</taxon>
        <taxon>Kitasatospora</taxon>
    </lineage>
</organism>
<dbReference type="Pfam" id="PF13714">
    <property type="entry name" value="PEP_mutase"/>
    <property type="match status" value="1"/>
</dbReference>
<keyword evidence="2" id="KW-1185">Reference proteome</keyword>
<comment type="caution">
    <text evidence="1">The sequence shown here is derived from an EMBL/GenBank/DDBJ whole genome shotgun (WGS) entry which is preliminary data.</text>
</comment>
<dbReference type="CDD" id="cd00377">
    <property type="entry name" value="ICL_PEPM"/>
    <property type="match status" value="1"/>
</dbReference>
<reference evidence="2" key="1">
    <citation type="journal article" date="2019" name="Int. J. Syst. Evol. Microbiol.">
        <title>The Global Catalogue of Microorganisms (GCM) 10K type strain sequencing project: providing services to taxonomists for standard genome sequencing and annotation.</title>
        <authorList>
            <consortium name="The Broad Institute Genomics Platform"/>
            <consortium name="The Broad Institute Genome Sequencing Center for Infectious Disease"/>
            <person name="Wu L."/>
            <person name="Ma J."/>
        </authorList>
    </citation>
    <scope>NUCLEOTIDE SEQUENCE [LARGE SCALE GENOMIC DNA]</scope>
    <source>
        <strain evidence="2">JCM 13004</strain>
    </source>
</reference>
<sequence length="289" mass="28908">MPVDPTSATDTHTASHTDTEKARLLRRLSADTVLVLPNAWDAGSAAVIAAAGAPAIATTSGGVSWSLGRGDGQGLSRQEMVDAVRRIAASVDVPVTVDVEGGYGPDPADVAATVRAVVAAGAVGVNLEDSTAVGGPLFDLAAQGARLRAARRAATDAGLPDLVINARTDVFLFGIGAADGRSHDVLARAEAYAEAGADGIFVPGLLDLEGLRALCARSPLPVNAMAVPGGPTVAELADAGVRRISLGTALAQSAYSVAHRAAAELFGTGGHTTLGGALNYGELNGLFTG</sequence>
<evidence type="ECO:0000313" key="2">
    <source>
        <dbReference type="Proteomes" id="UP001500037"/>
    </source>
</evidence>
<proteinExistence type="predicted"/>
<dbReference type="Proteomes" id="UP001500037">
    <property type="component" value="Unassembled WGS sequence"/>
</dbReference>
<dbReference type="PANTHER" id="PTHR42905:SF16">
    <property type="entry name" value="CARBOXYPHOSPHONOENOLPYRUVATE PHOSPHONOMUTASE-LIKE PROTEIN (AFU_ORTHOLOGUE AFUA_5G07230)"/>
    <property type="match status" value="1"/>
</dbReference>
<dbReference type="InterPro" id="IPR039556">
    <property type="entry name" value="ICL/PEPM"/>
</dbReference>
<dbReference type="EMBL" id="BAAALF010000097">
    <property type="protein sequence ID" value="GAA1251798.1"/>
    <property type="molecule type" value="Genomic_DNA"/>
</dbReference>
<dbReference type="Gene3D" id="3.20.20.60">
    <property type="entry name" value="Phosphoenolpyruvate-binding domains"/>
    <property type="match status" value="1"/>
</dbReference>
<accession>A0ABP4H966</accession>